<dbReference type="InterPro" id="IPR006260">
    <property type="entry name" value="TonB/TolA_C"/>
</dbReference>
<dbReference type="RefSeq" id="WP_264368059.1">
    <property type="nucleotide sequence ID" value="NZ_JAPCIO010000002.1"/>
</dbReference>
<feature type="domain" description="TonB C-terminal" evidence="12">
    <location>
        <begin position="161"/>
        <end position="253"/>
    </location>
</feature>
<dbReference type="InterPro" id="IPR037682">
    <property type="entry name" value="TonB_C"/>
</dbReference>
<dbReference type="PROSITE" id="PS52015">
    <property type="entry name" value="TONB_CTD"/>
    <property type="match status" value="1"/>
</dbReference>
<protein>
    <submittedName>
        <fullName evidence="13">TonB family protein</fullName>
    </submittedName>
</protein>
<evidence type="ECO:0000256" key="2">
    <source>
        <dbReference type="ARBA" id="ARBA00006555"/>
    </source>
</evidence>
<feature type="region of interest" description="Disordered" evidence="10">
    <location>
        <begin position="87"/>
        <end position="132"/>
    </location>
</feature>
<gene>
    <name evidence="13" type="ORF">OJ995_02795</name>
</gene>
<evidence type="ECO:0000256" key="1">
    <source>
        <dbReference type="ARBA" id="ARBA00004383"/>
    </source>
</evidence>
<keyword evidence="7" id="KW-0653">Protein transport</keyword>
<accession>A0ABT3EFF1</accession>
<comment type="similarity">
    <text evidence="2">Belongs to the TonB family.</text>
</comment>
<evidence type="ECO:0000256" key="4">
    <source>
        <dbReference type="ARBA" id="ARBA00022475"/>
    </source>
</evidence>
<feature type="compositionally biased region" description="Basic and acidic residues" evidence="10">
    <location>
        <begin position="120"/>
        <end position="132"/>
    </location>
</feature>
<evidence type="ECO:0000256" key="9">
    <source>
        <dbReference type="ARBA" id="ARBA00023136"/>
    </source>
</evidence>
<dbReference type="NCBIfam" id="TIGR01352">
    <property type="entry name" value="tonB_Cterm"/>
    <property type="match status" value="1"/>
</dbReference>
<evidence type="ECO:0000256" key="6">
    <source>
        <dbReference type="ARBA" id="ARBA00022692"/>
    </source>
</evidence>
<sequence length="253" mass="28477">MKANVDFPKRVKNSFIYFQVGLIATMLVVLFILEFNFKDITKSIGCIPPIEITPEPTFVYNPAPVTKQEVSKPVTVKVTRVTDVFKPTKEEPKKDDTSVKVTPQENPDNQNTNPNTTPTEDPKDNGVGKEELPKEFTPYSVDNLPMFEACKGLSRVEQKACFDEQMAKAITKYLVYPDNDLEKGRQGVALVEFVIDEKGMITNVKALDNKRATIDMQKAAERAVRKIPKLIPATHADKPVKIKYSIPVGFRMK</sequence>
<dbReference type="PANTHER" id="PTHR33446">
    <property type="entry name" value="PROTEIN TONB-RELATED"/>
    <property type="match status" value="1"/>
</dbReference>
<keyword evidence="8 11" id="KW-1133">Transmembrane helix</keyword>
<keyword evidence="5" id="KW-0997">Cell inner membrane</keyword>
<dbReference type="InterPro" id="IPR051045">
    <property type="entry name" value="TonB-dependent_transducer"/>
</dbReference>
<dbReference type="Pfam" id="PF03544">
    <property type="entry name" value="TonB_C"/>
    <property type="match status" value="1"/>
</dbReference>
<comment type="subcellular location">
    <subcellularLocation>
        <location evidence="1">Cell inner membrane</location>
        <topology evidence="1">Single-pass membrane protein</topology>
        <orientation evidence="1">Periplasmic side</orientation>
    </subcellularLocation>
</comment>
<evidence type="ECO:0000256" key="3">
    <source>
        <dbReference type="ARBA" id="ARBA00022448"/>
    </source>
</evidence>
<keyword evidence="9 11" id="KW-0472">Membrane</keyword>
<organism evidence="13 14">
    <name type="scientific">Flavobacterium lacisediminis</name>
    <dbReference type="NCBI Taxonomy" id="2989705"/>
    <lineage>
        <taxon>Bacteria</taxon>
        <taxon>Pseudomonadati</taxon>
        <taxon>Bacteroidota</taxon>
        <taxon>Flavobacteriia</taxon>
        <taxon>Flavobacteriales</taxon>
        <taxon>Flavobacteriaceae</taxon>
        <taxon>Flavobacterium</taxon>
    </lineage>
</organism>
<dbReference type="Proteomes" id="UP001165677">
    <property type="component" value="Unassembled WGS sequence"/>
</dbReference>
<proteinExistence type="inferred from homology"/>
<dbReference type="PANTHER" id="PTHR33446:SF2">
    <property type="entry name" value="PROTEIN TONB"/>
    <property type="match status" value="1"/>
</dbReference>
<evidence type="ECO:0000313" key="14">
    <source>
        <dbReference type="Proteomes" id="UP001165677"/>
    </source>
</evidence>
<dbReference type="Gene3D" id="3.30.1150.10">
    <property type="match status" value="1"/>
</dbReference>
<feature type="transmembrane region" description="Helical" evidence="11">
    <location>
        <begin position="15"/>
        <end position="33"/>
    </location>
</feature>
<name>A0ABT3EFF1_9FLAO</name>
<feature type="compositionally biased region" description="Low complexity" evidence="10">
    <location>
        <begin position="102"/>
        <end position="119"/>
    </location>
</feature>
<evidence type="ECO:0000313" key="13">
    <source>
        <dbReference type="EMBL" id="MCW1147151.1"/>
    </source>
</evidence>
<keyword evidence="14" id="KW-1185">Reference proteome</keyword>
<keyword evidence="4" id="KW-1003">Cell membrane</keyword>
<dbReference type="SUPFAM" id="SSF74653">
    <property type="entry name" value="TolA/TonB C-terminal domain"/>
    <property type="match status" value="1"/>
</dbReference>
<comment type="caution">
    <text evidence="13">The sequence shown here is derived from an EMBL/GenBank/DDBJ whole genome shotgun (WGS) entry which is preliminary data.</text>
</comment>
<evidence type="ECO:0000256" key="10">
    <source>
        <dbReference type="SAM" id="MobiDB-lite"/>
    </source>
</evidence>
<evidence type="ECO:0000256" key="7">
    <source>
        <dbReference type="ARBA" id="ARBA00022927"/>
    </source>
</evidence>
<evidence type="ECO:0000256" key="8">
    <source>
        <dbReference type="ARBA" id="ARBA00022989"/>
    </source>
</evidence>
<evidence type="ECO:0000256" key="11">
    <source>
        <dbReference type="SAM" id="Phobius"/>
    </source>
</evidence>
<feature type="compositionally biased region" description="Basic and acidic residues" evidence="10">
    <location>
        <begin position="87"/>
        <end position="98"/>
    </location>
</feature>
<dbReference type="EMBL" id="JAPCIO010000002">
    <property type="protein sequence ID" value="MCW1147151.1"/>
    <property type="molecule type" value="Genomic_DNA"/>
</dbReference>
<keyword evidence="3" id="KW-0813">Transport</keyword>
<reference evidence="13" key="1">
    <citation type="submission" date="2022-10" db="EMBL/GenBank/DDBJ databases">
        <title>Flavobacterium sp. nov., a bacterium isolated from lake sediment.</title>
        <authorList>
            <person name="Qu J.-H."/>
        </authorList>
    </citation>
    <scope>NUCLEOTIDE SEQUENCE</scope>
    <source>
        <strain evidence="13">TH16-21</strain>
    </source>
</reference>
<evidence type="ECO:0000256" key="5">
    <source>
        <dbReference type="ARBA" id="ARBA00022519"/>
    </source>
</evidence>
<evidence type="ECO:0000259" key="12">
    <source>
        <dbReference type="PROSITE" id="PS52015"/>
    </source>
</evidence>
<keyword evidence="6 11" id="KW-0812">Transmembrane</keyword>